<keyword evidence="2" id="KW-0378">Hydrolase</keyword>
<keyword evidence="4" id="KW-0732">Signal</keyword>
<protein>
    <submittedName>
        <fullName evidence="10">Beta-galactosidase</fullName>
    </submittedName>
</protein>
<feature type="domain" description="Glycosyl hydrolases family 2 sugar binding" evidence="7">
    <location>
        <begin position="40"/>
        <end position="186"/>
    </location>
</feature>
<dbReference type="OrthoDB" id="9801077at2"/>
<dbReference type="Gene3D" id="2.60.120.260">
    <property type="entry name" value="Galactose-binding domain-like"/>
    <property type="match status" value="1"/>
</dbReference>
<dbReference type="InterPro" id="IPR040605">
    <property type="entry name" value="Glyco_hydro2_dom5"/>
</dbReference>
<evidence type="ECO:0000256" key="1">
    <source>
        <dbReference type="ARBA" id="ARBA00007401"/>
    </source>
</evidence>
<evidence type="ECO:0000313" key="11">
    <source>
        <dbReference type="Proteomes" id="UP000317557"/>
    </source>
</evidence>
<dbReference type="Pfam" id="PF00703">
    <property type="entry name" value="Glyco_hydro_2"/>
    <property type="match status" value="1"/>
</dbReference>
<dbReference type="InterPro" id="IPR006104">
    <property type="entry name" value="Glyco_hydro_2_N"/>
</dbReference>
<accession>A0A521BSC8</accession>
<dbReference type="AlphaFoldDB" id="A0A521BSC8"/>
<evidence type="ECO:0000259" key="6">
    <source>
        <dbReference type="Pfam" id="PF02836"/>
    </source>
</evidence>
<evidence type="ECO:0000259" key="8">
    <source>
        <dbReference type="Pfam" id="PF16355"/>
    </source>
</evidence>
<feature type="domain" description="DUF4982" evidence="8">
    <location>
        <begin position="624"/>
        <end position="687"/>
    </location>
</feature>
<dbReference type="EMBL" id="FXTP01000003">
    <property type="protein sequence ID" value="SMO50054.1"/>
    <property type="molecule type" value="Genomic_DNA"/>
</dbReference>
<dbReference type="InterPro" id="IPR006101">
    <property type="entry name" value="Glyco_hydro_2"/>
</dbReference>
<dbReference type="Proteomes" id="UP000317557">
    <property type="component" value="Unassembled WGS sequence"/>
</dbReference>
<reference evidence="10 11" key="1">
    <citation type="submission" date="2017-05" db="EMBL/GenBank/DDBJ databases">
        <authorList>
            <person name="Varghese N."/>
            <person name="Submissions S."/>
        </authorList>
    </citation>
    <scope>NUCLEOTIDE SEQUENCE [LARGE SCALE GENOMIC DNA]</scope>
    <source>
        <strain evidence="10 11">DSM 21985</strain>
    </source>
</reference>
<dbReference type="SUPFAM" id="SSF51445">
    <property type="entry name" value="(Trans)glycosidases"/>
    <property type="match status" value="1"/>
</dbReference>
<dbReference type="GO" id="GO:0005975">
    <property type="term" value="P:carbohydrate metabolic process"/>
    <property type="evidence" value="ECO:0007669"/>
    <property type="project" value="InterPro"/>
</dbReference>
<dbReference type="Pfam" id="PF02836">
    <property type="entry name" value="Glyco_hydro_2_C"/>
    <property type="match status" value="1"/>
</dbReference>
<dbReference type="InterPro" id="IPR017853">
    <property type="entry name" value="GH"/>
</dbReference>
<dbReference type="InterPro" id="IPR036156">
    <property type="entry name" value="Beta-gal/glucu_dom_sf"/>
</dbReference>
<evidence type="ECO:0000256" key="2">
    <source>
        <dbReference type="ARBA" id="ARBA00022801"/>
    </source>
</evidence>
<comment type="similarity">
    <text evidence="1">Belongs to the glycosyl hydrolase 2 family.</text>
</comment>
<dbReference type="PANTHER" id="PTHR42732">
    <property type="entry name" value="BETA-GALACTOSIDASE"/>
    <property type="match status" value="1"/>
</dbReference>
<gene>
    <name evidence="10" type="ORF">SAMN06265219_10341</name>
</gene>
<feature type="domain" description="Glycoside hydrolase family 2 catalytic" evidence="6">
    <location>
        <begin position="318"/>
        <end position="440"/>
    </location>
</feature>
<dbReference type="Pfam" id="PF18565">
    <property type="entry name" value="Glyco_hydro2_C5"/>
    <property type="match status" value="1"/>
</dbReference>
<feature type="domain" description="Glycoside hydrolase family 2 immunoglobulin-like beta-sandwich" evidence="5">
    <location>
        <begin position="215"/>
        <end position="311"/>
    </location>
</feature>
<feature type="domain" description="Glycoside hydrolase family 2" evidence="9">
    <location>
        <begin position="708"/>
        <end position="790"/>
    </location>
</feature>
<dbReference type="SUPFAM" id="SSF49303">
    <property type="entry name" value="beta-Galactosidase/glucuronidase domain"/>
    <property type="match status" value="1"/>
</dbReference>
<dbReference type="InterPro" id="IPR008979">
    <property type="entry name" value="Galactose-bd-like_sf"/>
</dbReference>
<feature type="chain" id="PRO_5022132248" evidence="4">
    <location>
        <begin position="22"/>
        <end position="795"/>
    </location>
</feature>
<dbReference type="PANTHER" id="PTHR42732:SF1">
    <property type="entry name" value="BETA-MANNOSIDASE"/>
    <property type="match status" value="1"/>
</dbReference>
<name>A0A521BSC8_9BACT</name>
<evidence type="ECO:0000256" key="4">
    <source>
        <dbReference type="SAM" id="SignalP"/>
    </source>
</evidence>
<feature type="signal peptide" evidence="4">
    <location>
        <begin position="1"/>
        <end position="21"/>
    </location>
</feature>
<evidence type="ECO:0000313" key="10">
    <source>
        <dbReference type="EMBL" id="SMO50054.1"/>
    </source>
</evidence>
<dbReference type="SUPFAM" id="SSF49785">
    <property type="entry name" value="Galactose-binding domain-like"/>
    <property type="match status" value="1"/>
</dbReference>
<keyword evidence="11" id="KW-1185">Reference proteome</keyword>
<dbReference type="PRINTS" id="PR00132">
    <property type="entry name" value="GLHYDRLASE2"/>
</dbReference>
<evidence type="ECO:0000259" key="7">
    <source>
        <dbReference type="Pfam" id="PF02837"/>
    </source>
</evidence>
<dbReference type="SUPFAM" id="SSF49373">
    <property type="entry name" value="Invasin/intimin cell-adhesion fragments"/>
    <property type="match status" value="1"/>
</dbReference>
<evidence type="ECO:0000259" key="5">
    <source>
        <dbReference type="Pfam" id="PF00703"/>
    </source>
</evidence>
<proteinExistence type="inferred from homology"/>
<dbReference type="Gene3D" id="3.20.20.80">
    <property type="entry name" value="Glycosidases"/>
    <property type="match status" value="1"/>
</dbReference>
<dbReference type="InterPro" id="IPR006103">
    <property type="entry name" value="Glyco_hydro_2_cat"/>
</dbReference>
<keyword evidence="3" id="KW-0326">Glycosidase</keyword>
<dbReference type="Pfam" id="PF02837">
    <property type="entry name" value="Glyco_hydro_2_N"/>
    <property type="match status" value="1"/>
</dbReference>
<sequence length="795" mass="90068">MNRSFLALLSLLIFSWGCTPSSEVETVQTHFDFNKNWEFVKDMDTTITPSLFDLASSNLNWKSIRLPHTANIEPLVIEDQQWQGDSFYRKFFRVEPEHEGKHLSLKFEGAMHEAWVYLNGKQVGYHAGGYLPFVVDITDQVSIGGENTLLVRLNNEDNPEIPPGKPMATLDFNYYGGIYRDVYLVAKDPLHISDPIAANRKAAGGVYVWYEDVLSGEAKVNVQIDVENGRATKEDDVRLSLVLSNAEGKSVGSTVSDLSIPAESNRIHTEKIAVKNPELWSPDHPYLYTLTAQLYDGTKLIDSWQQRIGIRTFGFDEENQFTLNGERLYLRGTNRHQDYPYIGYALSNEAQYRDAYKTKEAGFNFIRIAHYPPDPAFLEAADELGLLFMDAIPGWQFYQDGIFAERALNDVRTMIRRDRNHPSIVFWEASLNESGMPDSFMDQAHSAVKEELPYGQNYTSGWRDYAYDIFIPARQHSRPPGYWSGYEKDKPLFIAEYGDWEYYAHNAGFNQTAFEDLTEDERNSRQLRGFGQKRLAQQALNFQEAHNSNLKGPSFGDANWVMYDYNRGYADNLEASGISDIFRIPKFTFYFYQSQGDKNLDEAEAEFNGPMAYIANYWNDPDYTTVKVYSNAEEVALILNGEEIARQGPDTDRISSELKHPPFTFELDEFTPGTLRAEAYIGEEVVASDERITPKEPAQIEMAVDLSGKKIQSGENDVVFVYAHITDSDGNTVWDADQEVEFTLEGEGELIGQNPIQAEAGIATVLFRAGEQAGKVVIRAAAEGLEVGSIELKVE</sequence>
<dbReference type="InterPro" id="IPR013783">
    <property type="entry name" value="Ig-like_fold"/>
</dbReference>
<evidence type="ECO:0000259" key="9">
    <source>
        <dbReference type="Pfam" id="PF18565"/>
    </source>
</evidence>
<dbReference type="InterPro" id="IPR008964">
    <property type="entry name" value="Invasin/intimin_cell_adhesion"/>
</dbReference>
<dbReference type="InterPro" id="IPR051913">
    <property type="entry name" value="GH2_Domain-Containing"/>
</dbReference>
<dbReference type="GO" id="GO:0004553">
    <property type="term" value="F:hydrolase activity, hydrolyzing O-glycosyl compounds"/>
    <property type="evidence" value="ECO:0007669"/>
    <property type="project" value="InterPro"/>
</dbReference>
<dbReference type="InterPro" id="IPR006102">
    <property type="entry name" value="Ig-like_GH2"/>
</dbReference>
<dbReference type="RefSeq" id="WP_142453476.1">
    <property type="nucleotide sequence ID" value="NZ_FXTP01000003.1"/>
</dbReference>
<evidence type="ECO:0000256" key="3">
    <source>
        <dbReference type="ARBA" id="ARBA00023295"/>
    </source>
</evidence>
<dbReference type="Gene3D" id="2.60.40.10">
    <property type="entry name" value="Immunoglobulins"/>
    <property type="match status" value="3"/>
</dbReference>
<dbReference type="InterPro" id="IPR032311">
    <property type="entry name" value="DUF4982"/>
</dbReference>
<organism evidence="10 11">
    <name type="scientific">Gracilimonas mengyeensis</name>
    <dbReference type="NCBI Taxonomy" id="1302730"/>
    <lineage>
        <taxon>Bacteria</taxon>
        <taxon>Pseudomonadati</taxon>
        <taxon>Balneolota</taxon>
        <taxon>Balneolia</taxon>
        <taxon>Balneolales</taxon>
        <taxon>Balneolaceae</taxon>
        <taxon>Gracilimonas</taxon>
    </lineage>
</organism>
<dbReference type="Pfam" id="PF16355">
    <property type="entry name" value="DUF4982"/>
    <property type="match status" value="1"/>
</dbReference>